<sequence>MFSKKEVHLIALSDLGDARDAVHQALSDAAVDELPGLRRAARILDDLAERAGEPRLRWARGILEREGIDPVSHEVAAIRALRLELPGLSLTAATELAREVKSAQGR</sequence>
<organism evidence="1 2">
    <name type="scientific">Streptomyces peucetius</name>
    <dbReference type="NCBI Taxonomy" id="1950"/>
    <lineage>
        <taxon>Bacteria</taxon>
        <taxon>Bacillati</taxon>
        <taxon>Actinomycetota</taxon>
        <taxon>Actinomycetes</taxon>
        <taxon>Kitasatosporales</taxon>
        <taxon>Streptomycetaceae</taxon>
        <taxon>Streptomyces</taxon>
    </lineage>
</organism>
<evidence type="ECO:0000313" key="2">
    <source>
        <dbReference type="Proteomes" id="UP001163878"/>
    </source>
</evidence>
<protein>
    <submittedName>
        <fullName evidence="1">Uncharacterized protein</fullName>
    </submittedName>
</protein>
<dbReference type="Proteomes" id="UP001163878">
    <property type="component" value="Chromosome"/>
</dbReference>
<dbReference type="EMBL" id="CP107567">
    <property type="protein sequence ID" value="UYQ64181.1"/>
    <property type="molecule type" value="Genomic_DNA"/>
</dbReference>
<accession>A0ABY6IB04</accession>
<name>A0ABY6IB04_STRPE</name>
<gene>
    <name evidence="1" type="ORF">OGH68_23745</name>
</gene>
<keyword evidence="2" id="KW-1185">Reference proteome</keyword>
<proteinExistence type="predicted"/>
<dbReference type="RefSeq" id="WP_264246986.1">
    <property type="nucleotide sequence ID" value="NZ_CP107567.1"/>
</dbReference>
<evidence type="ECO:0000313" key="1">
    <source>
        <dbReference type="EMBL" id="UYQ64181.1"/>
    </source>
</evidence>
<reference evidence="1" key="1">
    <citation type="submission" date="2022-10" db="EMBL/GenBank/DDBJ databases">
        <title>Cytochrome P450 Catalyzes Benzene Ring Formation in the Biosynthesis of Trialkyl-Substituted Aromatic Polyketides.</title>
        <authorList>
            <person name="Zhao E."/>
            <person name="Ge H."/>
        </authorList>
    </citation>
    <scope>NUCLEOTIDE SEQUENCE</scope>
    <source>
        <strain evidence="1">NA0869</strain>
    </source>
</reference>